<dbReference type="EMBL" id="AMQM01006679">
    <property type="status" value="NOT_ANNOTATED_CDS"/>
    <property type="molecule type" value="Genomic_DNA"/>
</dbReference>
<reference evidence="3" key="3">
    <citation type="submission" date="2015-06" db="UniProtKB">
        <authorList>
            <consortium name="EnsemblMetazoa"/>
        </authorList>
    </citation>
    <scope>IDENTIFICATION</scope>
</reference>
<name>T1FE08_HELRO</name>
<dbReference type="KEGG" id="hro:HELRODRAFT_178992"/>
<dbReference type="RefSeq" id="XP_009026108.1">
    <property type="nucleotide sequence ID" value="XM_009027860.1"/>
</dbReference>
<reference evidence="4" key="1">
    <citation type="submission" date="2012-12" db="EMBL/GenBank/DDBJ databases">
        <authorList>
            <person name="Hellsten U."/>
            <person name="Grimwood J."/>
            <person name="Chapman J.A."/>
            <person name="Shapiro H."/>
            <person name="Aerts A."/>
            <person name="Otillar R.P."/>
            <person name="Terry A.Y."/>
            <person name="Boore J.L."/>
            <person name="Simakov O."/>
            <person name="Marletaz F."/>
            <person name="Cho S.-J."/>
            <person name="Edsinger-Gonzales E."/>
            <person name="Havlak P."/>
            <person name="Kuo D.-H."/>
            <person name="Larsson T."/>
            <person name="Lv J."/>
            <person name="Arendt D."/>
            <person name="Savage R."/>
            <person name="Osoegawa K."/>
            <person name="de Jong P."/>
            <person name="Lindberg D.R."/>
            <person name="Seaver E.C."/>
            <person name="Weisblat D.A."/>
            <person name="Putnam N.H."/>
            <person name="Grigoriev I.V."/>
            <person name="Rokhsar D.S."/>
        </authorList>
    </citation>
    <scope>NUCLEOTIDE SEQUENCE</scope>
</reference>
<organism evidence="3 4">
    <name type="scientific">Helobdella robusta</name>
    <name type="common">Californian leech</name>
    <dbReference type="NCBI Taxonomy" id="6412"/>
    <lineage>
        <taxon>Eukaryota</taxon>
        <taxon>Metazoa</taxon>
        <taxon>Spiralia</taxon>
        <taxon>Lophotrochozoa</taxon>
        <taxon>Annelida</taxon>
        <taxon>Clitellata</taxon>
        <taxon>Hirudinea</taxon>
        <taxon>Rhynchobdellida</taxon>
        <taxon>Glossiphoniidae</taxon>
        <taxon>Helobdella</taxon>
    </lineage>
</organism>
<dbReference type="CTD" id="20207057"/>
<evidence type="ECO:0000313" key="4">
    <source>
        <dbReference type="Proteomes" id="UP000015101"/>
    </source>
</evidence>
<evidence type="ECO:0000313" key="2">
    <source>
        <dbReference type="EMBL" id="ESN95809.1"/>
    </source>
</evidence>
<protein>
    <submittedName>
        <fullName evidence="2 3">Uncharacterized protein</fullName>
    </submittedName>
</protein>
<keyword evidence="4" id="KW-1185">Reference proteome</keyword>
<dbReference type="AlphaFoldDB" id="T1FE08"/>
<evidence type="ECO:0000313" key="3">
    <source>
        <dbReference type="EnsemblMetazoa" id="HelroP178992"/>
    </source>
</evidence>
<feature type="region of interest" description="Disordered" evidence="1">
    <location>
        <begin position="1"/>
        <end position="40"/>
    </location>
</feature>
<dbReference type="Proteomes" id="UP000015101">
    <property type="component" value="Unassembled WGS sequence"/>
</dbReference>
<dbReference type="GeneID" id="20207057"/>
<dbReference type="EnsemblMetazoa" id="HelroT178992">
    <property type="protein sequence ID" value="HelroP178992"/>
    <property type="gene ID" value="HelroG178992"/>
</dbReference>
<sequence>MGWIRGEIDSLPNHGPLQITGLSKSRASPNHGPLQITGSSKSRALIRRQVMCDSASAHSATAIKRINKMTKLENVVNIFQKLKMPEFCMLSQLMLMSYVNQ</sequence>
<evidence type="ECO:0000256" key="1">
    <source>
        <dbReference type="SAM" id="MobiDB-lite"/>
    </source>
</evidence>
<dbReference type="EMBL" id="KB097502">
    <property type="protein sequence ID" value="ESN95809.1"/>
    <property type="molecule type" value="Genomic_DNA"/>
</dbReference>
<proteinExistence type="predicted"/>
<dbReference type="HOGENOM" id="CLU_2294679_0_0_1"/>
<accession>T1FE08</accession>
<dbReference type="InParanoid" id="T1FE08"/>
<reference evidence="2 4" key="2">
    <citation type="journal article" date="2013" name="Nature">
        <title>Insights into bilaterian evolution from three spiralian genomes.</title>
        <authorList>
            <person name="Simakov O."/>
            <person name="Marletaz F."/>
            <person name="Cho S.J."/>
            <person name="Edsinger-Gonzales E."/>
            <person name="Havlak P."/>
            <person name="Hellsten U."/>
            <person name="Kuo D.H."/>
            <person name="Larsson T."/>
            <person name="Lv J."/>
            <person name="Arendt D."/>
            <person name="Savage R."/>
            <person name="Osoegawa K."/>
            <person name="de Jong P."/>
            <person name="Grimwood J."/>
            <person name="Chapman J.A."/>
            <person name="Shapiro H."/>
            <person name="Aerts A."/>
            <person name="Otillar R.P."/>
            <person name="Terry A.Y."/>
            <person name="Boore J.L."/>
            <person name="Grigoriev I.V."/>
            <person name="Lindberg D.R."/>
            <person name="Seaver E.C."/>
            <person name="Weisblat D.A."/>
            <person name="Putnam N.H."/>
            <person name="Rokhsar D.S."/>
        </authorList>
    </citation>
    <scope>NUCLEOTIDE SEQUENCE</scope>
</reference>
<gene>
    <name evidence="3" type="primary">20207057</name>
    <name evidence="2" type="ORF">HELRODRAFT_178992</name>
</gene>